<dbReference type="Pfam" id="PF01850">
    <property type="entry name" value="PIN"/>
    <property type="match status" value="1"/>
</dbReference>
<feature type="domain" description="PIN" evidence="1">
    <location>
        <begin position="6"/>
        <end position="119"/>
    </location>
</feature>
<proteinExistence type="predicted"/>
<reference evidence="2 3" key="1">
    <citation type="submission" date="2024-09" db="EMBL/GenBank/DDBJ databases">
        <title>Novel species of the genus Pelomonas and Roseateles isolated from streams.</title>
        <authorList>
            <person name="Lu H."/>
        </authorList>
    </citation>
    <scope>NUCLEOTIDE SEQUENCE [LARGE SCALE GENOMIC DNA]</scope>
    <source>
        <strain evidence="2 3">DC23W</strain>
    </source>
</reference>
<dbReference type="SUPFAM" id="SSF88723">
    <property type="entry name" value="PIN domain-like"/>
    <property type="match status" value="1"/>
</dbReference>
<protein>
    <submittedName>
        <fullName evidence="2">PIN domain-containing protein</fullName>
    </submittedName>
</protein>
<evidence type="ECO:0000313" key="3">
    <source>
        <dbReference type="Proteomes" id="UP001606300"/>
    </source>
</evidence>
<dbReference type="EMBL" id="JBIGHY010000006">
    <property type="protein sequence ID" value="MFG6415576.1"/>
    <property type="molecule type" value="Genomic_DNA"/>
</dbReference>
<dbReference type="CDD" id="cd18692">
    <property type="entry name" value="PIN_VapC-like"/>
    <property type="match status" value="1"/>
</dbReference>
<name>A0ABW7EU28_9BURK</name>
<accession>A0ABW7EU28</accession>
<keyword evidence="3" id="KW-1185">Reference proteome</keyword>
<dbReference type="RefSeq" id="WP_394471646.1">
    <property type="nucleotide sequence ID" value="NZ_JBIGHY010000006.1"/>
</dbReference>
<evidence type="ECO:0000313" key="2">
    <source>
        <dbReference type="EMBL" id="MFG6415576.1"/>
    </source>
</evidence>
<comment type="caution">
    <text evidence="2">The sequence shown here is derived from an EMBL/GenBank/DDBJ whole genome shotgun (WGS) entry which is preliminary data.</text>
</comment>
<dbReference type="Proteomes" id="UP001606300">
    <property type="component" value="Unassembled WGS sequence"/>
</dbReference>
<organism evidence="2 3">
    <name type="scientific">Pelomonas dachongensis</name>
    <dbReference type="NCBI Taxonomy" id="3299029"/>
    <lineage>
        <taxon>Bacteria</taxon>
        <taxon>Pseudomonadati</taxon>
        <taxon>Pseudomonadota</taxon>
        <taxon>Betaproteobacteria</taxon>
        <taxon>Burkholderiales</taxon>
        <taxon>Sphaerotilaceae</taxon>
        <taxon>Roseateles</taxon>
    </lineage>
</organism>
<evidence type="ECO:0000259" key="1">
    <source>
        <dbReference type="Pfam" id="PF01850"/>
    </source>
</evidence>
<gene>
    <name evidence="2" type="ORF">ACG02S_16905</name>
</gene>
<dbReference type="InterPro" id="IPR002716">
    <property type="entry name" value="PIN_dom"/>
</dbReference>
<sequence>MKADPVFVDTSVLLFSEDGARPAEREQVLAWLRELWAARTGRVSVQVLNDFYLLATQRVNPPMPQGDVRAEVRRYQHWQPWGADQATVESAWSLESRFGLPFADALVVASAKAQGCTRLLSLSLPHDAQYDSVQVLNPLVCPP</sequence>
<dbReference type="InterPro" id="IPR029060">
    <property type="entry name" value="PIN-like_dom_sf"/>
</dbReference>